<proteinExistence type="predicted"/>
<evidence type="ECO:0000313" key="1">
    <source>
        <dbReference type="EMBL" id="KAK9943319.1"/>
    </source>
</evidence>
<dbReference type="Proteomes" id="UP001457282">
    <property type="component" value="Unassembled WGS sequence"/>
</dbReference>
<dbReference type="EMBL" id="JBEDUW010000002">
    <property type="protein sequence ID" value="KAK9943319.1"/>
    <property type="molecule type" value="Genomic_DNA"/>
</dbReference>
<organism evidence="1 2">
    <name type="scientific">Rubus argutus</name>
    <name type="common">Southern blackberry</name>
    <dbReference type="NCBI Taxonomy" id="59490"/>
    <lineage>
        <taxon>Eukaryota</taxon>
        <taxon>Viridiplantae</taxon>
        <taxon>Streptophyta</taxon>
        <taxon>Embryophyta</taxon>
        <taxon>Tracheophyta</taxon>
        <taxon>Spermatophyta</taxon>
        <taxon>Magnoliopsida</taxon>
        <taxon>eudicotyledons</taxon>
        <taxon>Gunneridae</taxon>
        <taxon>Pentapetalae</taxon>
        <taxon>rosids</taxon>
        <taxon>fabids</taxon>
        <taxon>Rosales</taxon>
        <taxon>Rosaceae</taxon>
        <taxon>Rosoideae</taxon>
        <taxon>Rosoideae incertae sedis</taxon>
        <taxon>Rubus</taxon>
    </lineage>
</organism>
<dbReference type="AlphaFoldDB" id="A0AAW1Y539"/>
<keyword evidence="2" id="KW-1185">Reference proteome</keyword>
<reference evidence="1 2" key="1">
    <citation type="journal article" date="2023" name="G3 (Bethesda)">
        <title>A chromosome-length genome assembly and annotation of blackberry (Rubus argutus, cv. 'Hillquist').</title>
        <authorList>
            <person name="Bruna T."/>
            <person name="Aryal R."/>
            <person name="Dudchenko O."/>
            <person name="Sargent D.J."/>
            <person name="Mead D."/>
            <person name="Buti M."/>
            <person name="Cavallini A."/>
            <person name="Hytonen T."/>
            <person name="Andres J."/>
            <person name="Pham M."/>
            <person name="Weisz D."/>
            <person name="Mascagni F."/>
            <person name="Usai G."/>
            <person name="Natali L."/>
            <person name="Bassil N."/>
            <person name="Fernandez G.E."/>
            <person name="Lomsadze A."/>
            <person name="Armour M."/>
            <person name="Olukolu B."/>
            <person name="Poorten T."/>
            <person name="Britton C."/>
            <person name="Davik J."/>
            <person name="Ashrafi H."/>
            <person name="Aiden E.L."/>
            <person name="Borodovsky M."/>
            <person name="Worthington M."/>
        </authorList>
    </citation>
    <scope>NUCLEOTIDE SEQUENCE [LARGE SCALE GENOMIC DNA]</scope>
    <source>
        <strain evidence="1">PI 553951</strain>
    </source>
</reference>
<gene>
    <name evidence="1" type="ORF">M0R45_008931</name>
</gene>
<sequence length="118" mass="12703">MLSAPSPCSPPLLPSSRAHRTDQLGHLLRVVRRTQFYSRHKTPSPIAATGVVTNHRVAPLYLSSLPTPCFLQAVAVAIEPVLISPSPTLLCPAKTHRCNPCPTIQSFTGDPSIPDSFP</sequence>
<name>A0AAW1Y539_RUBAR</name>
<evidence type="ECO:0000313" key="2">
    <source>
        <dbReference type="Proteomes" id="UP001457282"/>
    </source>
</evidence>
<protein>
    <submittedName>
        <fullName evidence="1">Uncharacterized protein</fullName>
    </submittedName>
</protein>
<comment type="caution">
    <text evidence="1">The sequence shown here is derived from an EMBL/GenBank/DDBJ whole genome shotgun (WGS) entry which is preliminary data.</text>
</comment>
<accession>A0AAW1Y539</accession>